<feature type="binding site" evidence="4">
    <location>
        <position position="269"/>
    </location>
    <ligand>
        <name>NAD(+)</name>
        <dbReference type="ChEBI" id="CHEBI:57540"/>
    </ligand>
</feature>
<evidence type="ECO:0000313" key="8">
    <source>
        <dbReference type="EMBL" id="ANH39412.1"/>
    </source>
</evidence>
<keyword evidence="9" id="KW-1185">Reference proteome</keyword>
<dbReference type="EC" id="1.16.1.1" evidence="8"/>
<dbReference type="InterPro" id="IPR016156">
    <property type="entry name" value="FAD/NAD-linked_Rdtase_dimer_sf"/>
</dbReference>
<keyword evidence="4" id="KW-0547">Nucleotide-binding</keyword>
<feature type="binding site" evidence="4">
    <location>
        <position position="117"/>
    </location>
    <ligand>
        <name>FAD</name>
        <dbReference type="ChEBI" id="CHEBI:57692"/>
    </ligand>
</feature>
<evidence type="ECO:0000256" key="1">
    <source>
        <dbReference type="ARBA" id="ARBA00007532"/>
    </source>
</evidence>
<dbReference type="PATRIC" id="fig|1300347.3.peg.2999"/>
<dbReference type="GO" id="GO:0016152">
    <property type="term" value="F:mercury (II) reductase (NADP+) activity"/>
    <property type="evidence" value="ECO:0007669"/>
    <property type="project" value="UniProtKB-EC"/>
</dbReference>
<dbReference type="PANTHER" id="PTHR43014">
    <property type="entry name" value="MERCURIC REDUCTASE"/>
    <property type="match status" value="1"/>
</dbReference>
<feature type="domain" description="FAD/NAD(P)-binding" evidence="7">
    <location>
        <begin position="9"/>
        <end position="323"/>
    </location>
</feature>
<dbReference type="PRINTS" id="PR00368">
    <property type="entry name" value="FADPNR"/>
</dbReference>
<feature type="domain" description="Pyridine nucleotide-disulphide oxidoreductase dimerisation" evidence="6">
    <location>
        <begin position="344"/>
        <end position="448"/>
    </location>
</feature>
<evidence type="ECO:0000256" key="2">
    <source>
        <dbReference type="ARBA" id="ARBA00022630"/>
    </source>
</evidence>
<evidence type="ECO:0000259" key="7">
    <source>
        <dbReference type="Pfam" id="PF07992"/>
    </source>
</evidence>
<keyword evidence="3 4" id="KW-0274">FAD</keyword>
<name>A0A1A9GP26_9ACTN</name>
<reference evidence="8 9" key="1">
    <citation type="submission" date="2016-03" db="EMBL/GenBank/DDBJ databases">
        <title>Complete genome sequence of a soil Actinobacterium, Nocardioides dokdonensis FR1436.</title>
        <authorList>
            <person name="Kwon S.-K."/>
            <person name="Kim K."/>
            <person name="Kim J.F."/>
        </authorList>
    </citation>
    <scope>NUCLEOTIDE SEQUENCE [LARGE SCALE GENOMIC DNA]</scope>
    <source>
        <strain evidence="8 9">FR1436</strain>
    </source>
</reference>
<dbReference type="EMBL" id="CP015079">
    <property type="protein sequence ID" value="ANH39412.1"/>
    <property type="molecule type" value="Genomic_DNA"/>
</dbReference>
<dbReference type="InterPro" id="IPR004099">
    <property type="entry name" value="Pyr_nucl-diS_OxRdtase_dimer"/>
</dbReference>
<keyword evidence="4" id="KW-0520">NAD</keyword>
<dbReference type="Pfam" id="PF02852">
    <property type="entry name" value="Pyr_redox_dim"/>
    <property type="match status" value="1"/>
</dbReference>
<evidence type="ECO:0000313" key="9">
    <source>
        <dbReference type="Proteomes" id="UP000077868"/>
    </source>
</evidence>
<keyword evidence="8" id="KW-0560">Oxidoreductase</keyword>
<dbReference type="Gene3D" id="3.50.50.60">
    <property type="entry name" value="FAD/NAD(P)-binding domain"/>
    <property type="match status" value="2"/>
</dbReference>
<dbReference type="STRING" id="1300347.I601_3001"/>
<dbReference type="InterPro" id="IPR036188">
    <property type="entry name" value="FAD/NAD-bd_sf"/>
</dbReference>
<dbReference type="PRINTS" id="PR00411">
    <property type="entry name" value="PNDRDTASEI"/>
</dbReference>
<dbReference type="PANTHER" id="PTHR43014:SF2">
    <property type="entry name" value="MERCURIC REDUCTASE"/>
    <property type="match status" value="1"/>
</dbReference>
<organism evidence="8 9">
    <name type="scientific">Nocardioides dokdonensis FR1436</name>
    <dbReference type="NCBI Taxonomy" id="1300347"/>
    <lineage>
        <taxon>Bacteria</taxon>
        <taxon>Bacillati</taxon>
        <taxon>Actinomycetota</taxon>
        <taxon>Actinomycetes</taxon>
        <taxon>Propionibacteriales</taxon>
        <taxon>Nocardioidaceae</taxon>
        <taxon>Nocardioides</taxon>
    </lineage>
</organism>
<protein>
    <submittedName>
        <fullName evidence="8">Mercuric reductase</fullName>
        <ecNumber evidence="8">1.16.1.1</ecNumber>
    </submittedName>
</protein>
<dbReference type="SUPFAM" id="SSF55424">
    <property type="entry name" value="FAD/NAD-linked reductases, dimerisation (C-terminal) domain"/>
    <property type="match status" value="1"/>
</dbReference>
<dbReference type="Pfam" id="PF07992">
    <property type="entry name" value="Pyr_redox_2"/>
    <property type="match status" value="1"/>
</dbReference>
<evidence type="ECO:0000256" key="4">
    <source>
        <dbReference type="PIRSR" id="PIRSR000350-3"/>
    </source>
</evidence>
<dbReference type="PIRSF" id="PIRSF000350">
    <property type="entry name" value="Mercury_reductase_MerA"/>
    <property type="match status" value="1"/>
</dbReference>
<feature type="binding site" evidence="4">
    <location>
        <position position="54"/>
    </location>
    <ligand>
        <name>FAD</name>
        <dbReference type="ChEBI" id="CHEBI:57692"/>
    </ligand>
</feature>
<dbReference type="Gene3D" id="3.30.390.30">
    <property type="match status" value="1"/>
</dbReference>
<comment type="similarity">
    <text evidence="1">Belongs to the class-I pyridine nucleotide-disulfide oxidoreductase family.</text>
</comment>
<evidence type="ECO:0000259" key="6">
    <source>
        <dbReference type="Pfam" id="PF02852"/>
    </source>
</evidence>
<dbReference type="OrthoDB" id="4763248at2"/>
<comment type="cofactor">
    <cofactor evidence="4">
        <name>FAD</name>
        <dbReference type="ChEBI" id="CHEBI:57692"/>
    </cofactor>
    <text evidence="4">Binds 1 FAD per subunit.</text>
</comment>
<evidence type="ECO:0000256" key="5">
    <source>
        <dbReference type="PIRSR" id="PIRSR000350-4"/>
    </source>
</evidence>
<gene>
    <name evidence="8" type="primary">merA_2</name>
    <name evidence="8" type="ORF">I601_3001</name>
</gene>
<feature type="binding site" evidence="4">
    <location>
        <position position="206"/>
    </location>
    <ligand>
        <name>NAD(+)</name>
        <dbReference type="ChEBI" id="CHEBI:57540"/>
    </ligand>
</feature>
<dbReference type="RefSeq" id="WP_068111298.1">
    <property type="nucleotide sequence ID" value="NZ_CP015079.1"/>
</dbReference>
<feature type="binding site" evidence="4">
    <location>
        <position position="308"/>
    </location>
    <ligand>
        <name>FAD</name>
        <dbReference type="ChEBI" id="CHEBI:57692"/>
    </ligand>
</feature>
<dbReference type="SUPFAM" id="SSF51905">
    <property type="entry name" value="FAD/NAD(P)-binding domain"/>
    <property type="match status" value="1"/>
</dbReference>
<dbReference type="InterPro" id="IPR001100">
    <property type="entry name" value="Pyr_nuc-diS_OxRdtase"/>
</dbReference>
<evidence type="ECO:0000256" key="3">
    <source>
        <dbReference type="ARBA" id="ARBA00022827"/>
    </source>
</evidence>
<proteinExistence type="inferred from homology"/>
<feature type="disulfide bond" description="Redox-active" evidence="5">
    <location>
        <begin position="45"/>
        <end position="50"/>
    </location>
</feature>
<feature type="binding site" evidence="4">
    <location>
        <begin position="183"/>
        <end position="190"/>
    </location>
    <ligand>
        <name>NAD(+)</name>
        <dbReference type="ChEBI" id="CHEBI:57540"/>
    </ligand>
</feature>
<keyword evidence="2" id="KW-0285">Flavoprotein</keyword>
<dbReference type="Proteomes" id="UP000077868">
    <property type="component" value="Chromosome"/>
</dbReference>
<sequence length="457" mass="47924">MSTTHRVVDVVVLGVGTGGEHVARRLARSGLRVVAVESRLVGGECPFYGCTPSKLLIRSADALAEARRADHLGGSVEVRASLAPAAARIRQATHDWHDDGHVGPLEEDGVRVVRGHGRLAGTGVVDVDTPGGVTRLVATRGIVLNTGTAPAVPPVDGLEGTPYWTNRDVFTIEEAPESLAVLGGGPIGVELAQALARFGTRVTLLEAGPRLLGAEEPEAGDLLADVLRAEGLDVRLDAEVTRVEHDASGFHLTVGGDRVDTQRLLVASGRSENLGDIGLETVGLDPSADHVEVDERSRAGARLWAVGDITGHGAWTHVSLYQAALVERDVLGDEDGPWADYRAVSRVTFTDPEVGAVGLTESEAREQGIDVVVGTADVARSPRGWIHEAQGLVKVVADRERGVLVGATTVAPYGGEVLGLLSTAVHAQVPVATLRGMHFAFPTFHGVIEVALKQTGL</sequence>
<dbReference type="GO" id="GO:0003955">
    <property type="term" value="F:NAD(P)H dehydrogenase (quinone) activity"/>
    <property type="evidence" value="ECO:0007669"/>
    <property type="project" value="TreeGrafter"/>
</dbReference>
<dbReference type="AlphaFoldDB" id="A0A1A9GP26"/>
<dbReference type="InterPro" id="IPR023753">
    <property type="entry name" value="FAD/NAD-binding_dom"/>
</dbReference>
<dbReference type="KEGG" id="ndk:I601_3001"/>
<dbReference type="GO" id="GO:0050660">
    <property type="term" value="F:flavin adenine dinucleotide binding"/>
    <property type="evidence" value="ECO:0007669"/>
    <property type="project" value="TreeGrafter"/>
</dbReference>
<accession>A0A1A9GP26</accession>